<evidence type="ECO:0000256" key="2">
    <source>
        <dbReference type="ARBA" id="ARBA00022741"/>
    </source>
</evidence>
<dbReference type="InterPro" id="IPR027417">
    <property type="entry name" value="P-loop_NTPase"/>
</dbReference>
<dbReference type="KEGG" id="pob:LPB03_02680"/>
<evidence type="ECO:0000256" key="3">
    <source>
        <dbReference type="ARBA" id="ARBA00022840"/>
    </source>
</evidence>
<dbReference type="SUPFAM" id="SSF52540">
    <property type="entry name" value="P-loop containing nucleoside triphosphate hydrolases"/>
    <property type="match status" value="2"/>
</dbReference>
<dbReference type="Gene3D" id="3.40.50.300">
    <property type="entry name" value="P-loop containing nucleotide triphosphate hydrolases"/>
    <property type="match status" value="2"/>
</dbReference>
<accession>A0A1B8U1Z0</accession>
<gene>
    <name evidence="5" type="ORF">LPB3_02400</name>
</gene>
<keyword evidence="1" id="KW-0813">Transport</keyword>
<comment type="caution">
    <text evidence="5">The sequence shown here is derived from an EMBL/GenBank/DDBJ whole genome shotgun (WGS) entry which is preliminary data.</text>
</comment>
<evidence type="ECO:0000313" key="5">
    <source>
        <dbReference type="EMBL" id="OBY65862.1"/>
    </source>
</evidence>
<dbReference type="InterPro" id="IPR003593">
    <property type="entry name" value="AAA+_ATPase"/>
</dbReference>
<dbReference type="InterPro" id="IPR050095">
    <property type="entry name" value="ECF_ABC_transporter_ATP-bd"/>
</dbReference>
<dbReference type="Proteomes" id="UP000092584">
    <property type="component" value="Unassembled WGS sequence"/>
</dbReference>
<dbReference type="EMBL" id="LSFM01000013">
    <property type="protein sequence ID" value="OBY65862.1"/>
    <property type="molecule type" value="Genomic_DNA"/>
</dbReference>
<name>A0A1B8U1Z0_9FLAO</name>
<dbReference type="Pfam" id="PF00005">
    <property type="entry name" value="ABC_tran"/>
    <property type="match status" value="1"/>
</dbReference>
<sequence>MGNIHFAIKKGTLSVKSELIHNLLNDKHSLPILKNKTGLLFSDTILEKIIDKEDRHNTKTIKTPENRSIRSFSSGEQKKIVLNYLIDQKPSFLVLDCPFESLDTSAVSSLKERLISLSSQIIFIQIFNRREEILPIISHVLEIKNDQINSQIPITNYNFKEQDIVFNGEVPEAITKYTNIPNQLIKLENVSVNYDDNYILKNINWTIHKNEFWQLIGPNGSGKTTIISMIYGNNVKAYGQEVYLFGNKKGSGESVWEIKEKIGYFNPAMLILFKTEVTLKQMIISGFFDSIGLYKKPTSLQEKLAEDWLKLLGLEKEKNTLFQNISTVTQRLVLIARAIIKHPPLLILDEPMINLDNQGTATIVTLINKLVNESETTIIFVSHRSVDTLQANYKYTLLPSKDGSTGKVIKEN</sequence>
<dbReference type="InterPro" id="IPR003439">
    <property type="entry name" value="ABC_transporter-like_ATP-bd"/>
</dbReference>
<dbReference type="OrthoDB" id="9789994at2"/>
<evidence type="ECO:0000256" key="1">
    <source>
        <dbReference type="ARBA" id="ARBA00022448"/>
    </source>
</evidence>
<dbReference type="PANTHER" id="PTHR43553:SF3">
    <property type="entry name" value="ABC TRANSPORTER ATP-BINDING PROTEIN MODF"/>
    <property type="match status" value="1"/>
</dbReference>
<dbReference type="CDD" id="cd00267">
    <property type="entry name" value="ABC_ATPase"/>
    <property type="match status" value="1"/>
</dbReference>
<dbReference type="GO" id="GO:0016887">
    <property type="term" value="F:ATP hydrolysis activity"/>
    <property type="evidence" value="ECO:0007669"/>
    <property type="project" value="InterPro"/>
</dbReference>
<feature type="domain" description="ABC transporter" evidence="4">
    <location>
        <begin position="185"/>
        <end position="411"/>
    </location>
</feature>
<protein>
    <recommendedName>
        <fullName evidence="4">ABC transporter domain-containing protein</fullName>
    </recommendedName>
</protein>
<keyword evidence="6" id="KW-1185">Reference proteome</keyword>
<dbReference type="GO" id="GO:0042626">
    <property type="term" value="F:ATPase-coupled transmembrane transporter activity"/>
    <property type="evidence" value="ECO:0007669"/>
    <property type="project" value="TreeGrafter"/>
</dbReference>
<dbReference type="GO" id="GO:0043190">
    <property type="term" value="C:ATP-binding cassette (ABC) transporter complex"/>
    <property type="evidence" value="ECO:0007669"/>
    <property type="project" value="TreeGrafter"/>
</dbReference>
<dbReference type="RefSeq" id="WP_065318004.1">
    <property type="nucleotide sequence ID" value="NZ_CP017477.1"/>
</dbReference>
<keyword evidence="2" id="KW-0547">Nucleotide-binding</keyword>
<evidence type="ECO:0000259" key="4">
    <source>
        <dbReference type="PROSITE" id="PS50893"/>
    </source>
</evidence>
<dbReference type="AlphaFoldDB" id="A0A1B8U1Z0"/>
<keyword evidence="3" id="KW-0067">ATP-binding</keyword>
<dbReference type="SMART" id="SM00382">
    <property type="entry name" value="AAA"/>
    <property type="match status" value="1"/>
</dbReference>
<evidence type="ECO:0000313" key="6">
    <source>
        <dbReference type="Proteomes" id="UP000092584"/>
    </source>
</evidence>
<organism evidence="5 6">
    <name type="scientific">Polaribacter vadi</name>
    <dbReference type="NCBI Taxonomy" id="1774273"/>
    <lineage>
        <taxon>Bacteria</taxon>
        <taxon>Pseudomonadati</taxon>
        <taxon>Bacteroidota</taxon>
        <taxon>Flavobacteriia</taxon>
        <taxon>Flavobacteriales</taxon>
        <taxon>Flavobacteriaceae</taxon>
    </lineage>
</organism>
<dbReference type="GO" id="GO:0005524">
    <property type="term" value="F:ATP binding"/>
    <property type="evidence" value="ECO:0007669"/>
    <property type="project" value="UniProtKB-KW"/>
</dbReference>
<proteinExistence type="predicted"/>
<reference evidence="6" key="1">
    <citation type="submission" date="2016-02" db="EMBL/GenBank/DDBJ databases">
        <authorList>
            <person name="Shin S.-K."/>
            <person name="Yi H."/>
            <person name="Kim E."/>
        </authorList>
    </citation>
    <scope>NUCLEOTIDE SEQUENCE [LARGE SCALE GENOMIC DNA]</scope>
    <source>
        <strain evidence="6">LPB0003</strain>
    </source>
</reference>
<dbReference type="PROSITE" id="PS50893">
    <property type="entry name" value="ABC_TRANSPORTER_2"/>
    <property type="match status" value="1"/>
</dbReference>
<dbReference type="PANTHER" id="PTHR43553">
    <property type="entry name" value="HEAVY METAL TRANSPORTER"/>
    <property type="match status" value="1"/>
</dbReference>